<dbReference type="Proteomes" id="UP000738376">
    <property type="component" value="Unassembled WGS sequence"/>
</dbReference>
<reference evidence="1 2" key="1">
    <citation type="submission" date="2020-03" db="EMBL/GenBank/DDBJ databases">
        <title>Draft Genome Sequence of 2-Methylisoborneol Producing Pseudanabaena yagii Strain GIHE-NHR1 Isolated from North Han River in South Korea.</title>
        <authorList>
            <person name="Jeong J."/>
        </authorList>
    </citation>
    <scope>NUCLEOTIDE SEQUENCE [LARGE SCALE GENOMIC DNA]</scope>
    <source>
        <strain evidence="1 2">GIHE-NHR1</strain>
    </source>
</reference>
<organism evidence="1 2">
    <name type="scientific">Pseudanabaena yagii GIHE-NHR1</name>
    <dbReference type="NCBI Taxonomy" id="2722753"/>
    <lineage>
        <taxon>Bacteria</taxon>
        <taxon>Bacillati</taxon>
        <taxon>Cyanobacteriota</taxon>
        <taxon>Cyanophyceae</taxon>
        <taxon>Pseudanabaenales</taxon>
        <taxon>Pseudanabaenaceae</taxon>
        <taxon>Pseudanabaena</taxon>
        <taxon>Pseudanabaena yagii</taxon>
    </lineage>
</organism>
<protein>
    <recommendedName>
        <fullName evidence="3">DUF1795 domain-containing protein</fullName>
    </recommendedName>
</protein>
<comment type="caution">
    <text evidence="1">The sequence shown here is derived from an EMBL/GenBank/DDBJ whole genome shotgun (WGS) entry which is preliminary data.</text>
</comment>
<sequence length="282" mass="30460">MPKFQIYIGIAAIALIVVSCQQNSPNASPSPTSTPTANPATEKAISYLRSQLKLSANVAIASESAKPQPANVTDLCQTVAPTQEGFEIALVAEDTRYILQTNQDASKIEICRSEDAKPETTGKYNGAGYTLRYPADWKAIDLGLEPSGASTVIFTPSKEVDLAKDNNLEKIIQKLQQSQQVYTIVARQPSDAKAIASDGSENAKDVVTIPFDAKVKGAKSGSKKEFTTAIASNNWKVQVLTLEADKFLYTVRYYQPIAKSDPNSPTAKAFEQFANSFALVSQ</sequence>
<dbReference type="RefSeq" id="WP_169363691.1">
    <property type="nucleotide sequence ID" value="NZ_JAAVJL010000001.1"/>
</dbReference>
<proteinExistence type="predicted"/>
<name>A0ABX1LUY6_9CYAN</name>
<evidence type="ECO:0008006" key="3">
    <source>
        <dbReference type="Google" id="ProtNLM"/>
    </source>
</evidence>
<evidence type="ECO:0000313" key="2">
    <source>
        <dbReference type="Proteomes" id="UP000738376"/>
    </source>
</evidence>
<dbReference type="PROSITE" id="PS51257">
    <property type="entry name" value="PROKAR_LIPOPROTEIN"/>
    <property type="match status" value="1"/>
</dbReference>
<dbReference type="EMBL" id="JAAVJL010000001">
    <property type="protein sequence ID" value="NMF58841.1"/>
    <property type="molecule type" value="Genomic_DNA"/>
</dbReference>
<keyword evidence="2" id="KW-1185">Reference proteome</keyword>
<gene>
    <name evidence="1" type="ORF">HC246_12600</name>
</gene>
<evidence type="ECO:0000313" key="1">
    <source>
        <dbReference type="EMBL" id="NMF58841.1"/>
    </source>
</evidence>
<accession>A0ABX1LUY6</accession>